<dbReference type="InterPro" id="IPR046960">
    <property type="entry name" value="PPR_At4g14850-like_plant"/>
</dbReference>
<sequence length="474" mass="52680">MPSRLQTRKLLKTNVSDIEGTILRLLVATPSARSLQQIQARIITSNLQGNTRVTSQFFRLCELLKCLKDALRFFLQIPKPQTFISNTLIQAFAHSSSPKYSLLVFVHMLRNGVSANNFTFPFVLKACSDLRLVSHGVSVHANIIKTGHHSKDLYIQNSLTDFYCSCGDVATARKLFDEMPQRDVVSWTTLISGYAKNERFVDAVFLFKTMQLAGVTPNAVTMVNALSACAQSGELWVGCQVHKLIREQKMKLDVILGTSLINMYAKCGRIEMGMKVFNSMPEKNVFTWNAVINGLAMADSGKRAISLFYRMEEAGVRPDEVTLIGALCACSHAGMVQEGCRIFQTMTRKYGVLPGIKHYGCMVDLLSRAGFIEEAYETAKNMPYEPNAVIWGALLGGCRVNGDLELSEVAARRLVELEPWNGAYIAVLSRLYAELGRWDDAEKLRTLMIKGRAMKDPGCSLFIEAANSSPVICL</sequence>
<dbReference type="Gene3D" id="1.25.40.10">
    <property type="entry name" value="Tetratricopeptide repeat domain"/>
    <property type="match status" value="3"/>
</dbReference>
<dbReference type="Pfam" id="PF13041">
    <property type="entry name" value="PPR_2"/>
    <property type="match status" value="2"/>
</dbReference>
<dbReference type="PROSITE" id="PS51375">
    <property type="entry name" value="PPR"/>
    <property type="match status" value="4"/>
</dbReference>
<feature type="repeat" description="PPR" evidence="2">
    <location>
        <begin position="253"/>
        <end position="283"/>
    </location>
</feature>
<feature type="repeat" description="PPR" evidence="2">
    <location>
        <begin position="284"/>
        <end position="318"/>
    </location>
</feature>
<dbReference type="FunFam" id="1.25.40.10:FF:000427">
    <property type="entry name" value="Pentatricopeptide repeat-containing protein chloroplastic"/>
    <property type="match status" value="1"/>
</dbReference>
<dbReference type="NCBIfam" id="TIGR00756">
    <property type="entry name" value="PPR"/>
    <property type="match status" value="4"/>
</dbReference>
<dbReference type="Pfam" id="PF20431">
    <property type="entry name" value="E_motif"/>
    <property type="match status" value="1"/>
</dbReference>
<dbReference type="InterPro" id="IPR002885">
    <property type="entry name" value="PPR_rpt"/>
</dbReference>
<dbReference type="PANTHER" id="PTHR47926">
    <property type="entry name" value="PENTATRICOPEPTIDE REPEAT-CONTAINING PROTEIN"/>
    <property type="match status" value="1"/>
</dbReference>
<evidence type="ECO:0000256" key="1">
    <source>
        <dbReference type="ARBA" id="ARBA00022737"/>
    </source>
</evidence>
<keyword evidence="1" id="KW-0677">Repeat</keyword>
<evidence type="ECO:0000313" key="3">
    <source>
        <dbReference type="EMBL" id="VVV62596.1"/>
    </source>
</evidence>
<feature type="repeat" description="PPR" evidence="2">
    <location>
        <begin position="183"/>
        <end position="217"/>
    </location>
</feature>
<dbReference type="InterPro" id="IPR011990">
    <property type="entry name" value="TPR-like_helical_dom_sf"/>
</dbReference>
<protein>
    <recommendedName>
        <fullName evidence="4">Pentacotripeptide-repeat region of PRORP domain-containing protein</fullName>
    </recommendedName>
</protein>
<dbReference type="AlphaFoldDB" id="A0A5K0XCX7"/>
<gene>
    <name evidence="3" type="ORF">NYM_LOCUS4081</name>
</gene>
<dbReference type="OrthoDB" id="1877720at2759"/>
<evidence type="ECO:0000256" key="2">
    <source>
        <dbReference type="PROSITE-ProRule" id="PRU00708"/>
    </source>
</evidence>
<dbReference type="Pfam" id="PF01535">
    <property type="entry name" value="PPR"/>
    <property type="match status" value="2"/>
</dbReference>
<dbReference type="OMA" id="VQEMPFE"/>
<dbReference type="PANTHER" id="PTHR47926:SF537">
    <property type="entry name" value="PENTACOTRIPEPTIDE-REPEAT REGION OF PRORP DOMAIN-CONTAINING PROTEIN"/>
    <property type="match status" value="1"/>
</dbReference>
<name>A0A5K0XCX7_9MAGN</name>
<dbReference type="GO" id="GO:0009451">
    <property type="term" value="P:RNA modification"/>
    <property type="evidence" value="ECO:0007669"/>
    <property type="project" value="InterPro"/>
</dbReference>
<organism evidence="3">
    <name type="scientific">Nymphaea colorata</name>
    <name type="common">pocket water lily</name>
    <dbReference type="NCBI Taxonomy" id="210225"/>
    <lineage>
        <taxon>Eukaryota</taxon>
        <taxon>Viridiplantae</taxon>
        <taxon>Streptophyta</taxon>
        <taxon>Embryophyta</taxon>
        <taxon>Tracheophyta</taxon>
        <taxon>Spermatophyta</taxon>
        <taxon>Magnoliopsida</taxon>
        <taxon>Nymphaeales</taxon>
        <taxon>Nymphaeaceae</taxon>
        <taxon>Nymphaea</taxon>
    </lineage>
</organism>
<dbReference type="Gramene" id="NC10G0044380.1">
    <property type="protein sequence ID" value="NC10G0044380.1:cds"/>
    <property type="gene ID" value="NC10G0044380"/>
</dbReference>
<accession>A0A5K0XCX7</accession>
<dbReference type="GO" id="GO:0003723">
    <property type="term" value="F:RNA binding"/>
    <property type="evidence" value="ECO:0007669"/>
    <property type="project" value="InterPro"/>
</dbReference>
<dbReference type="InterPro" id="IPR046848">
    <property type="entry name" value="E_motif"/>
</dbReference>
<feature type="repeat" description="PPR" evidence="2">
    <location>
        <begin position="152"/>
        <end position="182"/>
    </location>
</feature>
<dbReference type="EMBL" id="LR721775">
    <property type="protein sequence ID" value="VVV62596.1"/>
    <property type="molecule type" value="Genomic_DNA"/>
</dbReference>
<proteinExistence type="predicted"/>
<evidence type="ECO:0008006" key="4">
    <source>
        <dbReference type="Google" id="ProtNLM"/>
    </source>
</evidence>
<reference evidence="3" key="1">
    <citation type="submission" date="2019-09" db="EMBL/GenBank/DDBJ databases">
        <authorList>
            <person name="Zhang L."/>
        </authorList>
    </citation>
    <scope>NUCLEOTIDE SEQUENCE</scope>
</reference>
<dbReference type="FunFam" id="1.25.40.10:FF:000184">
    <property type="entry name" value="Pentatricopeptide repeat-containing protein, chloroplastic"/>
    <property type="match status" value="1"/>
</dbReference>